<feature type="compositionally biased region" description="Basic and acidic residues" evidence="1">
    <location>
        <begin position="114"/>
        <end position="129"/>
    </location>
</feature>
<comment type="caution">
    <text evidence="2">The sequence shown here is derived from an EMBL/GenBank/DDBJ whole genome shotgun (WGS) entry which is preliminary data.</text>
</comment>
<dbReference type="OrthoDB" id="8123891at2759"/>
<evidence type="ECO:0000313" key="2">
    <source>
        <dbReference type="EMBL" id="GFR12276.1"/>
    </source>
</evidence>
<reference evidence="2" key="1">
    <citation type="submission" date="2020-07" db="EMBL/GenBank/DDBJ databases">
        <title>Multicomponent nature underlies the extraordinary mechanical properties of spider dragline silk.</title>
        <authorList>
            <person name="Kono N."/>
            <person name="Nakamura H."/>
            <person name="Mori M."/>
            <person name="Yoshida Y."/>
            <person name="Ohtoshi R."/>
            <person name="Malay A.D."/>
            <person name="Moran D.A.P."/>
            <person name="Tomita M."/>
            <person name="Numata K."/>
            <person name="Arakawa K."/>
        </authorList>
    </citation>
    <scope>NUCLEOTIDE SEQUENCE</scope>
</reference>
<evidence type="ECO:0000256" key="1">
    <source>
        <dbReference type="SAM" id="MobiDB-lite"/>
    </source>
</evidence>
<evidence type="ECO:0000313" key="3">
    <source>
        <dbReference type="Proteomes" id="UP000887116"/>
    </source>
</evidence>
<organism evidence="2 3">
    <name type="scientific">Trichonephila clavata</name>
    <name type="common">Joro spider</name>
    <name type="synonym">Nephila clavata</name>
    <dbReference type="NCBI Taxonomy" id="2740835"/>
    <lineage>
        <taxon>Eukaryota</taxon>
        <taxon>Metazoa</taxon>
        <taxon>Ecdysozoa</taxon>
        <taxon>Arthropoda</taxon>
        <taxon>Chelicerata</taxon>
        <taxon>Arachnida</taxon>
        <taxon>Araneae</taxon>
        <taxon>Araneomorphae</taxon>
        <taxon>Entelegynae</taxon>
        <taxon>Araneoidea</taxon>
        <taxon>Nephilidae</taxon>
        <taxon>Trichonephila</taxon>
    </lineage>
</organism>
<gene>
    <name evidence="2" type="ORF">TNCT_484701</name>
</gene>
<protein>
    <submittedName>
        <fullName evidence="2">Uncharacterized protein</fullName>
    </submittedName>
</protein>
<dbReference type="Proteomes" id="UP000887116">
    <property type="component" value="Unassembled WGS sequence"/>
</dbReference>
<feature type="compositionally biased region" description="Basic and acidic residues" evidence="1">
    <location>
        <begin position="11"/>
        <end position="23"/>
    </location>
</feature>
<name>A0A8X6JMC4_TRICU</name>
<proteinExistence type="predicted"/>
<accession>A0A8X6JMC4</accession>
<dbReference type="EMBL" id="BMAO01026760">
    <property type="protein sequence ID" value="GFR12276.1"/>
    <property type="molecule type" value="Genomic_DNA"/>
</dbReference>
<keyword evidence="3" id="KW-1185">Reference proteome</keyword>
<dbReference type="AlphaFoldDB" id="A0A8X6JMC4"/>
<feature type="region of interest" description="Disordered" evidence="1">
    <location>
        <begin position="113"/>
        <end position="151"/>
    </location>
</feature>
<feature type="region of interest" description="Disordered" evidence="1">
    <location>
        <begin position="1"/>
        <end position="23"/>
    </location>
</feature>
<sequence>MEDNMETSEEPSTKDDQPMDPCERHKQIEMNLLKASAERKFTQDVQSYKTTKRLNEEDIPKHQKELADLNILMTHMEGELASFYPCPNPNCHAFNRTFVSTPPTDGVFTGDTTNGHEHIKPTNMKENHTRKNSKKQSTKDGFTSPSKTKKLKLTDHPKVKTEYPIQLSNKFDALAPSDAEPPITAQQPILSKKIPPIMLKYKSTYATLAAHLLQKYPDSTFKLAGEFLKIFTTNPDPYQAITNYLTEKGQQYYDSPPPLPSLLP</sequence>